<proteinExistence type="predicted"/>
<dbReference type="InterPro" id="IPR005467">
    <property type="entry name" value="His_kinase_dom"/>
</dbReference>
<comment type="cofactor">
    <cofactor evidence="2">
        <name>a divalent metal cation</name>
        <dbReference type="ChEBI" id="CHEBI:60240"/>
    </cofactor>
</comment>
<dbReference type="InterPro" id="IPR036097">
    <property type="entry name" value="HisK_dim/P_sf"/>
</dbReference>
<dbReference type="Pfam" id="PF02518">
    <property type="entry name" value="HATPase_c"/>
    <property type="match status" value="1"/>
</dbReference>
<dbReference type="FunFam" id="1.10.287.130:FF:000001">
    <property type="entry name" value="Two-component sensor histidine kinase"/>
    <property type="match status" value="1"/>
</dbReference>
<dbReference type="GO" id="GO:0000155">
    <property type="term" value="F:phosphorelay sensor kinase activity"/>
    <property type="evidence" value="ECO:0007669"/>
    <property type="project" value="InterPro"/>
</dbReference>
<keyword evidence="13" id="KW-1185">Reference proteome</keyword>
<dbReference type="Proteomes" id="UP000326852">
    <property type="component" value="Unassembled WGS sequence"/>
</dbReference>
<evidence type="ECO:0000256" key="3">
    <source>
        <dbReference type="ARBA" id="ARBA00004236"/>
    </source>
</evidence>
<keyword evidence="7 12" id="KW-0418">Kinase</keyword>
<accession>A0A5N6MFM7</accession>
<dbReference type="SUPFAM" id="SSF55874">
    <property type="entry name" value="ATPase domain of HSP90 chaperone/DNA topoisomerase II/histidine kinase"/>
    <property type="match status" value="1"/>
</dbReference>
<dbReference type="PROSITE" id="PS50109">
    <property type="entry name" value="HIS_KIN"/>
    <property type="match status" value="1"/>
</dbReference>
<dbReference type="InterPro" id="IPR004358">
    <property type="entry name" value="Sig_transdc_His_kin-like_C"/>
</dbReference>
<dbReference type="CDD" id="cd00082">
    <property type="entry name" value="HisKA"/>
    <property type="match status" value="1"/>
</dbReference>
<dbReference type="EC" id="2.7.13.3" evidence="4"/>
<keyword evidence="6" id="KW-0808">Transferase</keyword>
<dbReference type="Gene3D" id="1.10.287.130">
    <property type="match status" value="1"/>
</dbReference>
<evidence type="ECO:0000259" key="11">
    <source>
        <dbReference type="PROSITE" id="PS50109"/>
    </source>
</evidence>
<comment type="subcellular location">
    <subcellularLocation>
        <location evidence="3">Cell membrane</location>
    </subcellularLocation>
</comment>
<dbReference type="PANTHER" id="PTHR43711:SF1">
    <property type="entry name" value="HISTIDINE KINASE 1"/>
    <property type="match status" value="1"/>
</dbReference>
<feature type="transmembrane region" description="Helical" evidence="10">
    <location>
        <begin position="107"/>
        <end position="126"/>
    </location>
</feature>
<evidence type="ECO:0000256" key="10">
    <source>
        <dbReference type="SAM" id="Phobius"/>
    </source>
</evidence>
<evidence type="ECO:0000313" key="13">
    <source>
        <dbReference type="Proteomes" id="UP000326852"/>
    </source>
</evidence>
<keyword evidence="10" id="KW-0812">Transmembrane</keyword>
<organism evidence="12 13">
    <name type="scientific">Arthrobacter yangruifuii</name>
    <dbReference type="NCBI Taxonomy" id="2606616"/>
    <lineage>
        <taxon>Bacteria</taxon>
        <taxon>Bacillati</taxon>
        <taxon>Actinomycetota</taxon>
        <taxon>Actinomycetes</taxon>
        <taxon>Micrococcales</taxon>
        <taxon>Micrococcaceae</taxon>
        <taxon>Arthrobacter</taxon>
    </lineage>
</organism>
<feature type="transmembrane region" description="Helical" evidence="10">
    <location>
        <begin position="60"/>
        <end position="77"/>
    </location>
</feature>
<evidence type="ECO:0000256" key="6">
    <source>
        <dbReference type="ARBA" id="ARBA00022679"/>
    </source>
</evidence>
<evidence type="ECO:0000256" key="7">
    <source>
        <dbReference type="ARBA" id="ARBA00022777"/>
    </source>
</evidence>
<dbReference type="SMART" id="SM00387">
    <property type="entry name" value="HATPase_c"/>
    <property type="match status" value="1"/>
</dbReference>
<dbReference type="InterPro" id="IPR036890">
    <property type="entry name" value="HATPase_C_sf"/>
</dbReference>
<feature type="transmembrane region" description="Helical" evidence="10">
    <location>
        <begin position="27"/>
        <end position="48"/>
    </location>
</feature>
<dbReference type="EMBL" id="VTFX01000005">
    <property type="protein sequence ID" value="KAD3515266.1"/>
    <property type="molecule type" value="Genomic_DNA"/>
</dbReference>
<comment type="catalytic activity">
    <reaction evidence="1">
        <text>ATP + protein L-histidine = ADP + protein N-phospho-L-histidine.</text>
        <dbReference type="EC" id="2.7.13.3"/>
    </reaction>
</comment>
<dbReference type="RefSeq" id="WP_152272906.1">
    <property type="nucleotide sequence ID" value="NZ_VTFX01000005.1"/>
</dbReference>
<keyword evidence="10" id="KW-1133">Transmembrane helix</keyword>
<evidence type="ECO:0000256" key="4">
    <source>
        <dbReference type="ARBA" id="ARBA00012438"/>
    </source>
</evidence>
<feature type="domain" description="Histidine kinase" evidence="11">
    <location>
        <begin position="340"/>
        <end position="553"/>
    </location>
</feature>
<name>A0A5N6MFM7_9MICC</name>
<dbReference type="CDD" id="cd00075">
    <property type="entry name" value="HATPase"/>
    <property type="match status" value="1"/>
</dbReference>
<evidence type="ECO:0000256" key="9">
    <source>
        <dbReference type="ARBA" id="ARBA00023136"/>
    </source>
</evidence>
<dbReference type="InterPro" id="IPR050736">
    <property type="entry name" value="Sensor_HK_Regulatory"/>
</dbReference>
<sequence>MSSLKDRVATLTGITSSFNQLRLRYRLLVSQLPLVLAVAVALLISAVVAPELYGSPGFRFAAVLLAVLTVACVAIPWERYSPLAYWSIPVLDFAVVGGLYFDGRNSVIGLSFLATFPVFWMAWSGAAPRRACLLSYFCTTLVLWAPLFIQAGGFPGIDSLAAPLLIPFVMLGICIVASSMEADTTAHQKRLADIESELQASLHEISRRSQLLDAVLETVDVGVTAVDAAGRTILMNSRQRTNHALAGLLHASDTDGDALIFGLDQLTPVPLDQRPSQRAMRNESFSDVVIWVGTGERQRALAVCARPMRENGQFTGSVLAYSDVTEMVNALNAREDFVSSVSHELRTPLTSIIGYLDLVLDDEELDGLPPRLQSALQVAQRNAERLLLLVADLLTTASGTMDLHRTETDVAELVRAALDSAGNRAAAGGVALHCDCDPELRAVIDPARISQVLDNLLSNAIKYSPDGGKVTVRSRQEGESLILEVEDTGIGMSEADQRDVFTKFFRTGQVKKAAIPGVGLGLVISKSIVEAHGGRISFSSELGAGSTFRVEVP</sequence>
<evidence type="ECO:0000256" key="8">
    <source>
        <dbReference type="ARBA" id="ARBA00023012"/>
    </source>
</evidence>
<feature type="transmembrane region" description="Helical" evidence="10">
    <location>
        <begin position="133"/>
        <end position="154"/>
    </location>
</feature>
<gene>
    <name evidence="12" type="ORF">GD627_13385</name>
</gene>
<evidence type="ECO:0000313" key="12">
    <source>
        <dbReference type="EMBL" id="KAD3515266.1"/>
    </source>
</evidence>
<dbReference type="PRINTS" id="PR00344">
    <property type="entry name" value="BCTRLSENSOR"/>
</dbReference>
<keyword evidence="9 10" id="KW-0472">Membrane</keyword>
<reference evidence="12 13" key="1">
    <citation type="submission" date="2019-08" db="EMBL/GenBank/DDBJ databases">
        <title>Arthrobacter sp. nov., isolated from plateau pika and Tibetan wild ass.</title>
        <authorList>
            <person name="Ge Y."/>
        </authorList>
    </citation>
    <scope>NUCLEOTIDE SEQUENCE [LARGE SCALE GENOMIC DNA]</scope>
    <source>
        <strain evidence="12 13">785</strain>
    </source>
</reference>
<dbReference type="InterPro" id="IPR003661">
    <property type="entry name" value="HisK_dim/P_dom"/>
</dbReference>
<dbReference type="AlphaFoldDB" id="A0A5N6MFM7"/>
<protein>
    <recommendedName>
        <fullName evidence="4">histidine kinase</fullName>
        <ecNumber evidence="4">2.7.13.3</ecNumber>
    </recommendedName>
</protein>
<feature type="transmembrane region" description="Helical" evidence="10">
    <location>
        <begin position="160"/>
        <end position="180"/>
    </location>
</feature>
<comment type="caution">
    <text evidence="12">The sequence shown here is derived from an EMBL/GenBank/DDBJ whole genome shotgun (WGS) entry which is preliminary data.</text>
</comment>
<keyword evidence="8" id="KW-0902">Two-component regulatory system</keyword>
<dbReference type="Gene3D" id="3.30.565.10">
    <property type="entry name" value="Histidine kinase-like ATPase, C-terminal domain"/>
    <property type="match status" value="1"/>
</dbReference>
<dbReference type="SMART" id="SM00388">
    <property type="entry name" value="HisKA"/>
    <property type="match status" value="1"/>
</dbReference>
<dbReference type="SUPFAM" id="SSF47384">
    <property type="entry name" value="Homodimeric domain of signal transducing histidine kinase"/>
    <property type="match status" value="1"/>
</dbReference>
<feature type="transmembrane region" description="Helical" evidence="10">
    <location>
        <begin position="84"/>
        <end position="101"/>
    </location>
</feature>
<dbReference type="InterPro" id="IPR003594">
    <property type="entry name" value="HATPase_dom"/>
</dbReference>
<evidence type="ECO:0000256" key="5">
    <source>
        <dbReference type="ARBA" id="ARBA00022553"/>
    </source>
</evidence>
<dbReference type="FunFam" id="3.30.565.10:FF:000006">
    <property type="entry name" value="Sensor histidine kinase WalK"/>
    <property type="match status" value="1"/>
</dbReference>
<dbReference type="PANTHER" id="PTHR43711">
    <property type="entry name" value="TWO-COMPONENT HISTIDINE KINASE"/>
    <property type="match status" value="1"/>
</dbReference>
<dbReference type="GO" id="GO:0005886">
    <property type="term" value="C:plasma membrane"/>
    <property type="evidence" value="ECO:0007669"/>
    <property type="project" value="UniProtKB-SubCell"/>
</dbReference>
<dbReference type="GO" id="GO:0005509">
    <property type="term" value="F:calcium ion binding"/>
    <property type="evidence" value="ECO:0007669"/>
    <property type="project" value="UniProtKB-ARBA"/>
</dbReference>
<dbReference type="Pfam" id="PF00512">
    <property type="entry name" value="HisKA"/>
    <property type="match status" value="1"/>
</dbReference>
<keyword evidence="5" id="KW-0597">Phosphoprotein</keyword>
<evidence type="ECO:0000256" key="2">
    <source>
        <dbReference type="ARBA" id="ARBA00001968"/>
    </source>
</evidence>
<evidence type="ECO:0000256" key="1">
    <source>
        <dbReference type="ARBA" id="ARBA00000085"/>
    </source>
</evidence>
<dbReference type="Gene3D" id="3.30.450.20">
    <property type="entry name" value="PAS domain"/>
    <property type="match status" value="1"/>
</dbReference>